<evidence type="ECO:0000313" key="3">
    <source>
        <dbReference type="Proteomes" id="UP000249682"/>
    </source>
</evidence>
<sequence>MGDDHLVMPEKFEATLVVNIVEWYQITNFTATPTMLASIVALPDIGLNETCPTSSLIFILAGRCRDANRLLHSWLELLSLEQIVISYDRH</sequence>
<dbReference type="InterPro" id="IPR042099">
    <property type="entry name" value="ANL_N_sf"/>
</dbReference>
<evidence type="ECO:0000313" key="1">
    <source>
        <dbReference type="EMBL" id="AWV47833.1"/>
    </source>
</evidence>
<dbReference type="EMBL" id="AL049191">
    <property type="protein sequence ID" value="CAB39155.1"/>
    <property type="molecule type" value="Genomic_DNA"/>
</dbReference>
<reference evidence="2" key="2">
    <citation type="submission" date="1998-03" db="EMBL/GenBank/DDBJ databases">
        <authorList>
            <person name="James K.D."/>
            <person name="Parkhill J."/>
            <person name="Barrell B.G."/>
            <person name="Rajandream M.A."/>
        </authorList>
    </citation>
    <scope>NUCLEOTIDE SEQUENCE</scope>
</reference>
<dbReference type="Gene3D" id="3.40.50.12780">
    <property type="entry name" value="N-terminal domain of ligase-like"/>
    <property type="match status" value="1"/>
</dbReference>
<reference evidence="1 3" key="4">
    <citation type="submission" date="2018-05" db="EMBL/GenBank/DDBJ databases">
        <title>Evolution of small genomes with special reference to Mycobacterium leprae.</title>
        <authorList>
            <person name="Mohanty P.S."/>
            <person name="Bansal A.K."/>
            <person name="Gupta U.D."/>
            <person name="Naaz F."/>
            <person name="Dwivedi V.D."/>
            <person name="Singh H."/>
            <person name="Gupta G."/>
            <person name="Sharma S."/>
            <person name="Arora M."/>
        </authorList>
    </citation>
    <scope>NUCLEOTIDE SEQUENCE [LARGE SCALE GENOMIC DNA]</scope>
    <source>
        <strain evidence="1 3">MRHRU-235-G</strain>
    </source>
</reference>
<dbReference type="EMBL" id="CP029543">
    <property type="protein sequence ID" value="AWV47833.1"/>
    <property type="molecule type" value="Genomic_DNA"/>
</dbReference>
<dbReference type="Proteomes" id="UP000249682">
    <property type="component" value="Chromosome"/>
</dbReference>
<organism evidence="2">
    <name type="scientific">Mycobacterium leprae</name>
    <dbReference type="NCBI Taxonomy" id="1769"/>
    <lineage>
        <taxon>Bacteria</taxon>
        <taxon>Bacillati</taxon>
        <taxon>Actinomycetota</taxon>
        <taxon>Actinomycetes</taxon>
        <taxon>Mycobacteriales</taxon>
        <taxon>Mycobacteriaceae</taxon>
        <taxon>Mycobacterium</taxon>
    </lineage>
</organism>
<accession>Q9Z5J6</accession>
<reference evidence="2" key="1">
    <citation type="journal article" date="1993" name="Mol. Microbiol.">
        <title>Use of an ordered cosmid library to deduce the genomic organization of Mycobacterium leprae.</title>
        <authorList>
            <person name="Eiglmeier K."/>
            <person name="Honore N."/>
            <person name="Woods S.A."/>
            <person name="Caudron B."/>
            <person name="Cole S.T."/>
        </authorList>
    </citation>
    <scope>NUCLEOTIDE SEQUENCE</scope>
</reference>
<evidence type="ECO:0000313" key="2">
    <source>
        <dbReference type="EMBL" id="CAB39155.1"/>
    </source>
</evidence>
<reference evidence="2" key="3">
    <citation type="submission" date="1999-03" db="EMBL/GenBank/DDBJ databases">
        <authorList>
            <person name="Badcock K."/>
            <person name="Churcher C.M."/>
        </authorList>
    </citation>
    <scope>NUCLEOTIDE SEQUENCE</scope>
</reference>
<dbReference type="AlphaFoldDB" id="Q9Z5J6"/>
<gene>
    <name evidence="2" type="primary">MLCB1701.15c</name>
    <name evidence="1" type="ORF">DIJ64_06420</name>
</gene>
<protein>
    <submittedName>
        <fullName evidence="2">Uncharacterized protein MLCB1701.15c</fullName>
    </submittedName>
</protein>
<name>Q9Z5J6_MYCLR</name>
<proteinExistence type="predicted"/>